<keyword evidence="9" id="KW-1185">Reference proteome</keyword>
<dbReference type="InterPro" id="IPR020846">
    <property type="entry name" value="MFS_dom"/>
</dbReference>
<evidence type="ECO:0000256" key="3">
    <source>
        <dbReference type="ARBA" id="ARBA00022989"/>
    </source>
</evidence>
<keyword evidence="4 6" id="KW-0472">Membrane</keyword>
<feature type="transmembrane region" description="Helical" evidence="6">
    <location>
        <begin position="101"/>
        <end position="119"/>
    </location>
</feature>
<feature type="transmembrane region" description="Helical" evidence="6">
    <location>
        <begin position="185"/>
        <end position="207"/>
    </location>
</feature>
<reference evidence="9" key="1">
    <citation type="journal article" date="2019" name="Int. J. Syst. Evol. Microbiol.">
        <title>The Global Catalogue of Microorganisms (GCM) 10K type strain sequencing project: providing services to taxonomists for standard genome sequencing and annotation.</title>
        <authorList>
            <consortium name="The Broad Institute Genomics Platform"/>
            <consortium name="The Broad Institute Genome Sequencing Center for Infectious Disease"/>
            <person name="Wu L."/>
            <person name="Ma J."/>
        </authorList>
    </citation>
    <scope>NUCLEOTIDE SEQUENCE [LARGE SCALE GENOMIC DNA]</scope>
    <source>
        <strain evidence="9">CGMCC 4.7177</strain>
    </source>
</reference>
<accession>A0ABV9AUI4</accession>
<comment type="caution">
    <text evidence="8">The sequence shown here is derived from an EMBL/GenBank/DDBJ whole genome shotgun (WGS) entry which is preliminary data.</text>
</comment>
<feature type="transmembrane region" description="Helical" evidence="6">
    <location>
        <begin position="62"/>
        <end position="80"/>
    </location>
</feature>
<dbReference type="EMBL" id="JBHSFK010000014">
    <property type="protein sequence ID" value="MFC4502183.1"/>
    <property type="molecule type" value="Genomic_DNA"/>
</dbReference>
<feature type="transmembrane region" description="Helical" evidence="6">
    <location>
        <begin position="371"/>
        <end position="395"/>
    </location>
</feature>
<dbReference type="PANTHER" id="PTHR23528:SF1">
    <property type="entry name" value="MAJOR FACILITATOR SUPERFAMILY (MFS) PROFILE DOMAIN-CONTAINING PROTEIN"/>
    <property type="match status" value="1"/>
</dbReference>
<evidence type="ECO:0000256" key="4">
    <source>
        <dbReference type="ARBA" id="ARBA00023136"/>
    </source>
</evidence>
<evidence type="ECO:0000256" key="2">
    <source>
        <dbReference type="ARBA" id="ARBA00022692"/>
    </source>
</evidence>
<evidence type="ECO:0000256" key="5">
    <source>
        <dbReference type="SAM" id="MobiDB-lite"/>
    </source>
</evidence>
<feature type="transmembrane region" description="Helical" evidence="6">
    <location>
        <begin position="309"/>
        <end position="327"/>
    </location>
</feature>
<evidence type="ECO:0000256" key="1">
    <source>
        <dbReference type="ARBA" id="ARBA00004651"/>
    </source>
</evidence>
<proteinExistence type="predicted"/>
<comment type="subcellular location">
    <subcellularLocation>
        <location evidence="1">Cell membrane</location>
        <topology evidence="1">Multi-pass membrane protein</topology>
    </subcellularLocation>
</comment>
<feature type="transmembrane region" description="Helical" evidence="6">
    <location>
        <begin position="333"/>
        <end position="359"/>
    </location>
</feature>
<keyword evidence="2 6" id="KW-0812">Transmembrane</keyword>
<dbReference type="Proteomes" id="UP001595839">
    <property type="component" value="Unassembled WGS sequence"/>
</dbReference>
<evidence type="ECO:0000259" key="7">
    <source>
        <dbReference type="PROSITE" id="PS50850"/>
    </source>
</evidence>
<feature type="transmembrane region" description="Helical" evidence="6">
    <location>
        <begin position="401"/>
        <end position="420"/>
    </location>
</feature>
<evidence type="ECO:0000313" key="8">
    <source>
        <dbReference type="EMBL" id="MFC4502183.1"/>
    </source>
</evidence>
<evidence type="ECO:0000313" key="9">
    <source>
        <dbReference type="Proteomes" id="UP001595839"/>
    </source>
</evidence>
<feature type="transmembrane region" description="Helical" evidence="6">
    <location>
        <begin position="238"/>
        <end position="256"/>
    </location>
</feature>
<sequence length="424" mass="44787">MTTTGETVAVVDEAAAPPTEKAPPKVVRTMALAQLGLSIALITPVTASLTLKVQSIVGTDDVVAVFGTVSSIGAIAALIANPVFGRISDRTTGRFGRRRPWLLLGVLGLALSELVLALVPNVIGIAIAWFAAQAFANAAQAALLASIADQIPTSQRGRVSGLIGLMQQGSKLGAAYVAQWLVGSLLLMFVVPALVGVLFLVPFLLVLPDRQVTERPPKEGFRAVLKTFWLSPRRYPDFAWAWGSRFLITMSLYLFMTYRLLFMEYELGLSVKRAVAVLATAVTVYTITLALAGWAAGWLSDKVGRRKPFVIVSALVFAVGMAMLVQADTVTGFYVAEVVLGLGFGIYVGVDLALVMDVLPGLNDSAKNLGVLNMAQVIPQSLAPAVGALLVGTGAGHNYDLLLSTAAAVAVVGALMIFPIRKVR</sequence>
<feature type="domain" description="Major facilitator superfamily (MFS) profile" evidence="7">
    <location>
        <begin position="237"/>
        <end position="424"/>
    </location>
</feature>
<feature type="transmembrane region" description="Helical" evidence="6">
    <location>
        <begin position="276"/>
        <end position="297"/>
    </location>
</feature>
<dbReference type="PROSITE" id="PS50850">
    <property type="entry name" value="MFS"/>
    <property type="match status" value="1"/>
</dbReference>
<feature type="region of interest" description="Disordered" evidence="5">
    <location>
        <begin position="1"/>
        <end position="22"/>
    </location>
</feature>
<dbReference type="SUPFAM" id="SSF103473">
    <property type="entry name" value="MFS general substrate transporter"/>
    <property type="match status" value="1"/>
</dbReference>
<dbReference type="InterPro" id="IPR011701">
    <property type="entry name" value="MFS"/>
</dbReference>
<dbReference type="InterPro" id="IPR005829">
    <property type="entry name" value="Sugar_transporter_CS"/>
</dbReference>
<evidence type="ECO:0000256" key="6">
    <source>
        <dbReference type="SAM" id="Phobius"/>
    </source>
</evidence>
<dbReference type="RefSeq" id="WP_381164473.1">
    <property type="nucleotide sequence ID" value="NZ_JBHSFK010000014.1"/>
</dbReference>
<protein>
    <submittedName>
        <fullName evidence="8">MFS transporter</fullName>
    </submittedName>
</protein>
<organism evidence="8 9">
    <name type="scientific">Streptomyces vulcanius</name>
    <dbReference type="NCBI Taxonomy" id="1441876"/>
    <lineage>
        <taxon>Bacteria</taxon>
        <taxon>Bacillati</taxon>
        <taxon>Actinomycetota</taxon>
        <taxon>Actinomycetes</taxon>
        <taxon>Kitasatosporales</taxon>
        <taxon>Streptomycetaceae</taxon>
        <taxon>Streptomyces</taxon>
    </lineage>
</organism>
<dbReference type="Gene3D" id="1.20.1250.20">
    <property type="entry name" value="MFS general substrate transporter like domains"/>
    <property type="match status" value="2"/>
</dbReference>
<gene>
    <name evidence="8" type="ORF">ACFPIH_22065</name>
</gene>
<keyword evidence="3 6" id="KW-1133">Transmembrane helix</keyword>
<name>A0ABV9AUI4_9ACTN</name>
<dbReference type="InterPro" id="IPR036259">
    <property type="entry name" value="MFS_trans_sf"/>
</dbReference>
<dbReference type="Pfam" id="PF07690">
    <property type="entry name" value="MFS_1"/>
    <property type="match status" value="1"/>
</dbReference>
<feature type="transmembrane region" description="Helical" evidence="6">
    <location>
        <begin position="31"/>
        <end position="50"/>
    </location>
</feature>
<dbReference type="PROSITE" id="PS00216">
    <property type="entry name" value="SUGAR_TRANSPORT_1"/>
    <property type="match status" value="1"/>
</dbReference>
<dbReference type="PANTHER" id="PTHR23528">
    <property type="match status" value="1"/>
</dbReference>